<evidence type="ECO:0000313" key="2">
    <source>
        <dbReference type="EMBL" id="QHQ37006.1"/>
    </source>
</evidence>
<protein>
    <submittedName>
        <fullName evidence="2">Endonuclease/exonuclease/phosphatase family protein</fullName>
    </submittedName>
</protein>
<keyword evidence="3" id="KW-1185">Reference proteome</keyword>
<keyword evidence="2" id="KW-0540">Nuclease</keyword>
<keyword evidence="2" id="KW-0378">Hydrolase</keyword>
<feature type="domain" description="Endonuclease/exonuclease/phosphatase" evidence="1">
    <location>
        <begin position="5"/>
        <end position="259"/>
    </location>
</feature>
<evidence type="ECO:0000259" key="1">
    <source>
        <dbReference type="Pfam" id="PF03372"/>
    </source>
</evidence>
<sequence length="266" mass="29503">MRIISLNAWGGTLHTALLPWLAEMQPDVLCLQEVIHSPEAEKDVLEYRDGTHVLQQRTNLFAEVRAALPRHVATFCPAAQGVLWDGAFAVPSQWGLATFVDPNMPLIGQAQWFVHKDFGPKGYGDHPRSRSAHAVRLWDFAADRAVVVAHMHGLRDLRGKMDTPERRVQAQRFLALARSVAAPDDQMVLCGDFNVTPGSETLTLLRDAGFTELVTARGEAGTRTSHYGKTERFADYMCVGPGVKVRGFEVLRTPEVSDHCPLILQI</sequence>
<dbReference type="GO" id="GO:0004519">
    <property type="term" value="F:endonuclease activity"/>
    <property type="evidence" value="ECO:0007669"/>
    <property type="project" value="UniProtKB-KW"/>
</dbReference>
<keyword evidence="2" id="KW-0269">Exonuclease</keyword>
<dbReference type="GO" id="GO:0004527">
    <property type="term" value="F:exonuclease activity"/>
    <property type="evidence" value="ECO:0007669"/>
    <property type="project" value="UniProtKB-KW"/>
</dbReference>
<dbReference type="KEGG" id="amaq:GO499_18370"/>
<name>A0A6P1T6A6_9RHOB</name>
<gene>
    <name evidence="2" type="ORF">GO499_18370</name>
</gene>
<organism evidence="2 3">
    <name type="scientific">Algicella marina</name>
    <dbReference type="NCBI Taxonomy" id="2683284"/>
    <lineage>
        <taxon>Bacteria</taxon>
        <taxon>Pseudomonadati</taxon>
        <taxon>Pseudomonadota</taxon>
        <taxon>Alphaproteobacteria</taxon>
        <taxon>Rhodobacterales</taxon>
        <taxon>Paracoccaceae</taxon>
        <taxon>Algicella</taxon>
    </lineage>
</organism>
<dbReference type="SUPFAM" id="SSF56219">
    <property type="entry name" value="DNase I-like"/>
    <property type="match status" value="1"/>
</dbReference>
<proteinExistence type="predicted"/>
<evidence type="ECO:0000313" key="3">
    <source>
        <dbReference type="Proteomes" id="UP000464495"/>
    </source>
</evidence>
<dbReference type="EMBL" id="CP046620">
    <property type="protein sequence ID" value="QHQ37006.1"/>
    <property type="molecule type" value="Genomic_DNA"/>
</dbReference>
<dbReference type="InterPro" id="IPR005135">
    <property type="entry name" value="Endo/exonuclease/phosphatase"/>
</dbReference>
<dbReference type="Pfam" id="PF03372">
    <property type="entry name" value="Exo_endo_phos"/>
    <property type="match status" value="1"/>
</dbReference>
<dbReference type="RefSeq" id="WP_161863548.1">
    <property type="nucleotide sequence ID" value="NZ_CP046620.1"/>
</dbReference>
<keyword evidence="2" id="KW-0255">Endonuclease</keyword>
<dbReference type="Proteomes" id="UP000464495">
    <property type="component" value="Chromosome"/>
</dbReference>
<dbReference type="InterPro" id="IPR036691">
    <property type="entry name" value="Endo/exonu/phosph_ase_sf"/>
</dbReference>
<dbReference type="AlphaFoldDB" id="A0A6P1T6A6"/>
<dbReference type="Gene3D" id="3.60.10.10">
    <property type="entry name" value="Endonuclease/exonuclease/phosphatase"/>
    <property type="match status" value="1"/>
</dbReference>
<reference evidence="2 3" key="1">
    <citation type="submission" date="2019-12" db="EMBL/GenBank/DDBJ databases">
        <title>Complete genome sequence of Algicella marina strain 9Alg 56(T) isolated from the red alga Tichocarpus crinitus.</title>
        <authorList>
            <person name="Kim S.-G."/>
            <person name="Nedashkovskaya O.I."/>
        </authorList>
    </citation>
    <scope>NUCLEOTIDE SEQUENCE [LARGE SCALE GENOMIC DNA]</scope>
    <source>
        <strain evidence="2 3">9Alg 56</strain>
    </source>
</reference>
<accession>A0A6P1T6A6</accession>